<dbReference type="AlphaFoldDB" id="A0AAE0JYZ8"/>
<evidence type="ECO:0000313" key="2">
    <source>
        <dbReference type="Proteomes" id="UP001285441"/>
    </source>
</evidence>
<accession>A0AAE0JYZ8</accession>
<name>A0AAE0JYZ8_9PEZI</name>
<dbReference type="Proteomes" id="UP001285441">
    <property type="component" value="Unassembled WGS sequence"/>
</dbReference>
<keyword evidence="2" id="KW-1185">Reference proteome</keyword>
<protein>
    <submittedName>
        <fullName evidence="1">Uncharacterized protein</fullName>
    </submittedName>
</protein>
<evidence type="ECO:0000313" key="1">
    <source>
        <dbReference type="EMBL" id="KAK3366587.1"/>
    </source>
</evidence>
<dbReference type="EMBL" id="JAULSW010000012">
    <property type="protein sequence ID" value="KAK3366587.1"/>
    <property type="molecule type" value="Genomic_DNA"/>
</dbReference>
<organism evidence="1 2">
    <name type="scientific">Podospora didyma</name>
    <dbReference type="NCBI Taxonomy" id="330526"/>
    <lineage>
        <taxon>Eukaryota</taxon>
        <taxon>Fungi</taxon>
        <taxon>Dikarya</taxon>
        <taxon>Ascomycota</taxon>
        <taxon>Pezizomycotina</taxon>
        <taxon>Sordariomycetes</taxon>
        <taxon>Sordariomycetidae</taxon>
        <taxon>Sordariales</taxon>
        <taxon>Podosporaceae</taxon>
        <taxon>Podospora</taxon>
    </lineage>
</organism>
<comment type="caution">
    <text evidence="1">The sequence shown here is derived from an EMBL/GenBank/DDBJ whole genome shotgun (WGS) entry which is preliminary data.</text>
</comment>
<proteinExistence type="predicted"/>
<sequence length="166" mass="19171">MTSFVQDNSTILRHIKLCLKSTCGIEETVDVLLASYRQHNTLDGETKLLDRMFEDWHFIRYDLRDAKSVLAALLERRGWKLDKSRLPLPPGGRGGENELKAIQADVGSLKNTLTRLGEQMMREHEKNVNYDLEKHSIKAERILGRQNWTRTGLFYDAMIHFARVAS</sequence>
<gene>
    <name evidence="1" type="ORF">B0H63DRAFT_456263</name>
</gene>
<reference evidence="1" key="2">
    <citation type="submission" date="2023-06" db="EMBL/GenBank/DDBJ databases">
        <authorList>
            <consortium name="Lawrence Berkeley National Laboratory"/>
            <person name="Haridas S."/>
            <person name="Hensen N."/>
            <person name="Bonometti L."/>
            <person name="Westerberg I."/>
            <person name="Brannstrom I.O."/>
            <person name="Guillou S."/>
            <person name="Cros-Aarteil S."/>
            <person name="Calhoun S."/>
            <person name="Kuo A."/>
            <person name="Mondo S."/>
            <person name="Pangilinan J."/>
            <person name="Riley R."/>
            <person name="LaButti K."/>
            <person name="Andreopoulos B."/>
            <person name="Lipzen A."/>
            <person name="Chen C."/>
            <person name="Yanf M."/>
            <person name="Daum C."/>
            <person name="Ng V."/>
            <person name="Clum A."/>
            <person name="Steindorff A."/>
            <person name="Ohm R."/>
            <person name="Martin F."/>
            <person name="Silar P."/>
            <person name="Natvig D."/>
            <person name="Lalanne C."/>
            <person name="Gautier V."/>
            <person name="Ament-velasquez S.L."/>
            <person name="Kruys A."/>
            <person name="Hutchinson M.I."/>
            <person name="Powell A.J."/>
            <person name="Barry K."/>
            <person name="Miller A.N."/>
            <person name="Grigoriev I.V."/>
            <person name="Debuchy R."/>
            <person name="Gladieux P."/>
            <person name="Thoren M.H."/>
            <person name="Johannesson H."/>
        </authorList>
    </citation>
    <scope>NUCLEOTIDE SEQUENCE</scope>
    <source>
        <strain evidence="1">CBS 232.78</strain>
    </source>
</reference>
<reference evidence="1" key="1">
    <citation type="journal article" date="2023" name="Mol. Phylogenet. Evol.">
        <title>Genome-scale phylogeny and comparative genomics of the fungal order Sordariales.</title>
        <authorList>
            <person name="Hensen N."/>
            <person name="Bonometti L."/>
            <person name="Westerberg I."/>
            <person name="Brannstrom I.O."/>
            <person name="Guillou S."/>
            <person name="Cros-Aarteil S."/>
            <person name="Calhoun S."/>
            <person name="Haridas S."/>
            <person name="Kuo A."/>
            <person name="Mondo S."/>
            <person name="Pangilinan J."/>
            <person name="Riley R."/>
            <person name="LaButti K."/>
            <person name="Andreopoulos B."/>
            <person name="Lipzen A."/>
            <person name="Chen C."/>
            <person name="Yan M."/>
            <person name="Daum C."/>
            <person name="Ng V."/>
            <person name="Clum A."/>
            <person name="Steindorff A."/>
            <person name="Ohm R.A."/>
            <person name="Martin F."/>
            <person name="Silar P."/>
            <person name="Natvig D.O."/>
            <person name="Lalanne C."/>
            <person name="Gautier V."/>
            <person name="Ament-Velasquez S.L."/>
            <person name="Kruys A."/>
            <person name="Hutchinson M.I."/>
            <person name="Powell A.J."/>
            <person name="Barry K."/>
            <person name="Miller A.N."/>
            <person name="Grigoriev I.V."/>
            <person name="Debuchy R."/>
            <person name="Gladieux P."/>
            <person name="Hiltunen Thoren M."/>
            <person name="Johannesson H."/>
        </authorList>
    </citation>
    <scope>NUCLEOTIDE SEQUENCE</scope>
    <source>
        <strain evidence="1">CBS 232.78</strain>
    </source>
</reference>